<dbReference type="Gene3D" id="3.20.20.190">
    <property type="entry name" value="Phosphatidylinositol (PI) phosphodiesterase"/>
    <property type="match status" value="1"/>
</dbReference>
<feature type="signal peptide" evidence="1">
    <location>
        <begin position="1"/>
        <end position="34"/>
    </location>
</feature>
<reference evidence="3" key="1">
    <citation type="submission" date="2021-04" db="EMBL/GenBank/DDBJ databases">
        <title>Genome based classification of Actinospica acidithermotolerans sp. nov., an actinobacterium isolated from an Indonesian hot spring.</title>
        <authorList>
            <person name="Kusuma A.B."/>
            <person name="Putra K.E."/>
            <person name="Nafisah S."/>
            <person name="Loh J."/>
            <person name="Nouioui I."/>
            <person name="Goodfellow M."/>
        </authorList>
    </citation>
    <scope>NUCLEOTIDE SEQUENCE</scope>
    <source>
        <strain evidence="3">CSCA 57</strain>
    </source>
</reference>
<proteinExistence type="predicted"/>
<comment type="caution">
    <text evidence="3">The sequence shown here is derived from an EMBL/GenBank/DDBJ whole genome shotgun (WGS) entry which is preliminary data.</text>
</comment>
<evidence type="ECO:0000256" key="1">
    <source>
        <dbReference type="SAM" id="SignalP"/>
    </source>
</evidence>
<keyword evidence="4" id="KW-1185">Reference proteome</keyword>
<dbReference type="InterPro" id="IPR017946">
    <property type="entry name" value="PLC-like_Pdiesterase_TIM-brl"/>
</dbReference>
<evidence type="ECO:0000313" key="3">
    <source>
        <dbReference type="EMBL" id="MBR7835860.1"/>
    </source>
</evidence>
<dbReference type="GO" id="GO:0006629">
    <property type="term" value="P:lipid metabolic process"/>
    <property type="evidence" value="ECO:0007669"/>
    <property type="project" value="InterPro"/>
</dbReference>
<dbReference type="Pfam" id="PF03009">
    <property type="entry name" value="GDPD"/>
    <property type="match status" value="1"/>
</dbReference>
<protein>
    <recommendedName>
        <fullName evidence="2">GP-PDE domain-containing protein</fullName>
    </recommendedName>
</protein>
<dbReference type="PROSITE" id="PS51257">
    <property type="entry name" value="PROKAR_LIPOPROTEIN"/>
    <property type="match status" value="1"/>
</dbReference>
<name>A0A941INW3_9ACTN</name>
<sequence length="324" mass="34608">MHERLRGREWGAVWRRAVAGAAVALTLCGLSACAGSTEAVPTPRADPHQPRLAEPACDAPSVIAHRGETGDGRKLPENSAQAELTAAAEGATYLNLDVRWTGDAVPVALHDATVGRTTSDTDPGADVTSMTASQYTRLNARTYAGDTGQGSIVAALHPQTLVQILDAVAQTGRPVIVQMEGDPFHLAGHPVQEFANLARVVEHSAAAARIIVAGWTLPDLAAFHAADPHATLAYLFETVGARRYPQAAQIERVGARILYVDYRGVSAPLVTQWHRQGLKVWVWTPAGPAPWQRMRADGVDAIATDWAQAYLTWALPSRPCGAQF</sequence>
<keyword evidence="1" id="KW-0732">Signal</keyword>
<dbReference type="Proteomes" id="UP000675781">
    <property type="component" value="Unassembled WGS sequence"/>
</dbReference>
<organism evidence="3 4">
    <name type="scientific">Actinospica durhamensis</name>
    <dbReference type="NCBI Taxonomy" id="1508375"/>
    <lineage>
        <taxon>Bacteria</taxon>
        <taxon>Bacillati</taxon>
        <taxon>Actinomycetota</taxon>
        <taxon>Actinomycetes</taxon>
        <taxon>Catenulisporales</taxon>
        <taxon>Actinospicaceae</taxon>
        <taxon>Actinospica</taxon>
    </lineage>
</organism>
<dbReference type="RefSeq" id="WP_212530351.1">
    <property type="nucleotide sequence ID" value="NZ_JAGSOG010000113.1"/>
</dbReference>
<feature type="chain" id="PRO_5037199340" description="GP-PDE domain-containing protein" evidence="1">
    <location>
        <begin position="35"/>
        <end position="324"/>
    </location>
</feature>
<dbReference type="InterPro" id="IPR030395">
    <property type="entry name" value="GP_PDE_dom"/>
</dbReference>
<dbReference type="EMBL" id="JAGSOG010000113">
    <property type="protein sequence ID" value="MBR7835860.1"/>
    <property type="molecule type" value="Genomic_DNA"/>
</dbReference>
<feature type="domain" description="GP-PDE" evidence="2">
    <location>
        <begin position="60"/>
        <end position="314"/>
    </location>
</feature>
<dbReference type="SUPFAM" id="SSF51695">
    <property type="entry name" value="PLC-like phosphodiesterases"/>
    <property type="match status" value="1"/>
</dbReference>
<dbReference type="GO" id="GO:0008081">
    <property type="term" value="F:phosphoric diester hydrolase activity"/>
    <property type="evidence" value="ECO:0007669"/>
    <property type="project" value="InterPro"/>
</dbReference>
<evidence type="ECO:0000259" key="2">
    <source>
        <dbReference type="PROSITE" id="PS51704"/>
    </source>
</evidence>
<accession>A0A941INW3</accession>
<evidence type="ECO:0000313" key="4">
    <source>
        <dbReference type="Proteomes" id="UP000675781"/>
    </source>
</evidence>
<gene>
    <name evidence="3" type="ORF">KDL01_21480</name>
</gene>
<dbReference type="PANTHER" id="PTHR46211:SF1">
    <property type="entry name" value="GLYCEROPHOSPHODIESTER PHOSPHODIESTERASE, CYTOPLASMIC"/>
    <property type="match status" value="1"/>
</dbReference>
<dbReference type="PROSITE" id="PS51704">
    <property type="entry name" value="GP_PDE"/>
    <property type="match status" value="1"/>
</dbReference>
<dbReference type="AlphaFoldDB" id="A0A941INW3"/>
<dbReference type="PANTHER" id="PTHR46211">
    <property type="entry name" value="GLYCEROPHOSPHORYL DIESTER PHOSPHODIESTERASE"/>
    <property type="match status" value="1"/>
</dbReference>